<reference evidence="1 2" key="1">
    <citation type="submission" date="2015-02" db="EMBL/GenBank/DDBJ databases">
        <title>Single-cell genomics of uncultivated deep-branching MTB reveals a conserved set of magnetosome genes.</title>
        <authorList>
            <person name="Kolinko S."/>
            <person name="Richter M."/>
            <person name="Glockner F.O."/>
            <person name="Brachmann A."/>
            <person name="Schuler D."/>
        </authorList>
    </citation>
    <scope>NUCLEOTIDE SEQUENCE [LARGE SCALE GENOMIC DNA]</scope>
    <source>
        <strain evidence="1">SKK-01</strain>
    </source>
</reference>
<name>A0A0F0CKX1_9BACT</name>
<evidence type="ECO:0000313" key="1">
    <source>
        <dbReference type="EMBL" id="KJJ83973.1"/>
    </source>
</evidence>
<dbReference type="AlphaFoldDB" id="A0A0F0CKX1"/>
<proteinExistence type="predicted"/>
<dbReference type="InterPro" id="IPR025529">
    <property type="entry name" value="DUF4416"/>
</dbReference>
<gene>
    <name evidence="1" type="ORF">OMAG_002145</name>
</gene>
<keyword evidence="2" id="KW-1185">Reference proteome</keyword>
<evidence type="ECO:0000313" key="2">
    <source>
        <dbReference type="Proteomes" id="UP000033428"/>
    </source>
</evidence>
<comment type="caution">
    <text evidence="1">The sequence shown here is derived from an EMBL/GenBank/DDBJ whole genome shotgun (WGS) entry which is preliminary data.</text>
</comment>
<accession>A0A0F0CKX1</accession>
<protein>
    <submittedName>
        <fullName evidence="1">GTP-binding protein</fullName>
    </submittedName>
</protein>
<dbReference type="Proteomes" id="UP000033428">
    <property type="component" value="Unassembled WGS sequence"/>
</dbReference>
<organism evidence="1 2">
    <name type="scientific">Candidatus Omnitrophus magneticus</name>
    <dbReference type="NCBI Taxonomy" id="1609969"/>
    <lineage>
        <taxon>Bacteria</taxon>
        <taxon>Pseudomonadati</taxon>
        <taxon>Candidatus Omnitrophota</taxon>
        <taxon>Candidatus Omnitrophus</taxon>
    </lineage>
</organism>
<dbReference type="EMBL" id="JYNY01000428">
    <property type="protein sequence ID" value="KJJ83973.1"/>
    <property type="molecule type" value="Genomic_DNA"/>
</dbReference>
<sequence length="182" mass="21330">MGTLRKHKPVKLFVGLIFQNQHFADLAREELISLYGPIEEFSISFPFIQTDYYNEEFGLHLIRSFICFKNLSPAEDLWKIKIASNQIEEKFSDSGKRVINIDPGYITPAKLLLFTTKDYSHRVYIGNGIFTEVTLYFQKGSFKAWPWTYPDYAIEEVIKYFNTIRGIYMKSINDGQKIEIKE</sequence>
<dbReference type="Pfam" id="PF14385">
    <property type="entry name" value="DUF4416"/>
    <property type="match status" value="1"/>
</dbReference>